<dbReference type="EMBL" id="JAHRIQ010073220">
    <property type="protein sequence ID" value="MEQ2245423.1"/>
    <property type="molecule type" value="Genomic_DNA"/>
</dbReference>
<dbReference type="Proteomes" id="UP001482620">
    <property type="component" value="Unassembled WGS sequence"/>
</dbReference>
<feature type="compositionally biased region" description="Low complexity" evidence="1">
    <location>
        <begin position="22"/>
        <end position="35"/>
    </location>
</feature>
<proteinExistence type="predicted"/>
<gene>
    <name evidence="2" type="ORF">ILYODFUR_027793</name>
</gene>
<accession>A0ABV0UNH9</accession>
<keyword evidence="3" id="KW-1185">Reference proteome</keyword>
<feature type="region of interest" description="Disordered" evidence="1">
    <location>
        <begin position="1"/>
        <end position="90"/>
    </location>
</feature>
<evidence type="ECO:0000256" key="1">
    <source>
        <dbReference type="SAM" id="MobiDB-lite"/>
    </source>
</evidence>
<comment type="caution">
    <text evidence="2">The sequence shown here is derived from an EMBL/GenBank/DDBJ whole genome shotgun (WGS) entry which is preliminary data.</text>
</comment>
<reference evidence="2 3" key="1">
    <citation type="submission" date="2021-06" db="EMBL/GenBank/DDBJ databases">
        <authorList>
            <person name="Palmer J.M."/>
        </authorList>
    </citation>
    <scope>NUCLEOTIDE SEQUENCE [LARGE SCALE GENOMIC DNA]</scope>
    <source>
        <strain evidence="3">if_2019</strain>
        <tissue evidence="2">Muscle</tissue>
    </source>
</reference>
<evidence type="ECO:0000313" key="3">
    <source>
        <dbReference type="Proteomes" id="UP001482620"/>
    </source>
</evidence>
<sequence length="90" mass="9608">MFYTAISSLSFQRDSNQPSTEAPKPTNAPKAPPNAGSQCMHRPKTLATYLPGPKPPRHSQDPSPGGTHSRNHEPPSPPQTYPGAARPPGQ</sequence>
<name>A0ABV0UNH9_9TELE</name>
<evidence type="ECO:0000313" key="2">
    <source>
        <dbReference type="EMBL" id="MEQ2245423.1"/>
    </source>
</evidence>
<protein>
    <submittedName>
        <fullName evidence="2">Uncharacterized protein</fullName>
    </submittedName>
</protein>
<feature type="compositionally biased region" description="Polar residues" evidence="1">
    <location>
        <begin position="1"/>
        <end position="20"/>
    </location>
</feature>
<organism evidence="2 3">
    <name type="scientific">Ilyodon furcidens</name>
    <name type="common">goldbreast splitfin</name>
    <dbReference type="NCBI Taxonomy" id="33524"/>
    <lineage>
        <taxon>Eukaryota</taxon>
        <taxon>Metazoa</taxon>
        <taxon>Chordata</taxon>
        <taxon>Craniata</taxon>
        <taxon>Vertebrata</taxon>
        <taxon>Euteleostomi</taxon>
        <taxon>Actinopterygii</taxon>
        <taxon>Neopterygii</taxon>
        <taxon>Teleostei</taxon>
        <taxon>Neoteleostei</taxon>
        <taxon>Acanthomorphata</taxon>
        <taxon>Ovalentaria</taxon>
        <taxon>Atherinomorphae</taxon>
        <taxon>Cyprinodontiformes</taxon>
        <taxon>Goodeidae</taxon>
        <taxon>Ilyodon</taxon>
    </lineage>
</organism>